<proteinExistence type="inferred from homology"/>
<organism evidence="12 13">
    <name type="scientific">Digitaria exilis</name>
    <dbReference type="NCBI Taxonomy" id="1010633"/>
    <lineage>
        <taxon>Eukaryota</taxon>
        <taxon>Viridiplantae</taxon>
        <taxon>Streptophyta</taxon>
        <taxon>Embryophyta</taxon>
        <taxon>Tracheophyta</taxon>
        <taxon>Spermatophyta</taxon>
        <taxon>Magnoliopsida</taxon>
        <taxon>Liliopsida</taxon>
        <taxon>Poales</taxon>
        <taxon>Poaceae</taxon>
        <taxon>PACMAD clade</taxon>
        <taxon>Panicoideae</taxon>
        <taxon>Panicodae</taxon>
        <taxon>Paniceae</taxon>
        <taxon>Anthephorinae</taxon>
        <taxon>Digitaria</taxon>
    </lineage>
</organism>
<dbReference type="Pfam" id="PF01061">
    <property type="entry name" value="ABC2_membrane"/>
    <property type="match status" value="1"/>
</dbReference>
<dbReference type="GO" id="GO:0140359">
    <property type="term" value="F:ABC-type transporter activity"/>
    <property type="evidence" value="ECO:0007669"/>
    <property type="project" value="InterPro"/>
</dbReference>
<name>A0A835BTG3_9POAL</name>
<accession>A0A835BTG3</accession>
<evidence type="ECO:0000256" key="1">
    <source>
        <dbReference type="ARBA" id="ARBA00004141"/>
    </source>
</evidence>
<evidence type="ECO:0000256" key="7">
    <source>
        <dbReference type="ARBA" id="ARBA00022989"/>
    </source>
</evidence>
<dbReference type="InterPro" id="IPR003439">
    <property type="entry name" value="ABC_transporter-like_ATP-bd"/>
</dbReference>
<feature type="transmembrane region" description="Helical" evidence="10">
    <location>
        <begin position="454"/>
        <end position="472"/>
    </location>
</feature>
<dbReference type="SMART" id="SM00382">
    <property type="entry name" value="AAA"/>
    <property type="match status" value="1"/>
</dbReference>
<keyword evidence="13" id="KW-1185">Reference proteome</keyword>
<keyword evidence="3" id="KW-0813">Transport</keyword>
<feature type="transmembrane region" description="Helical" evidence="10">
    <location>
        <begin position="521"/>
        <end position="550"/>
    </location>
</feature>
<dbReference type="FunFam" id="3.40.50.300:FF:000932">
    <property type="entry name" value="ABC transporter G family member 3"/>
    <property type="match status" value="1"/>
</dbReference>
<evidence type="ECO:0000313" key="13">
    <source>
        <dbReference type="Proteomes" id="UP000636709"/>
    </source>
</evidence>
<feature type="region of interest" description="Disordered" evidence="9">
    <location>
        <begin position="1"/>
        <end position="26"/>
    </location>
</feature>
<keyword evidence="6" id="KW-0067">ATP-binding</keyword>
<comment type="subcellular location">
    <subcellularLocation>
        <location evidence="1">Membrane</location>
        <topology evidence="1">Multi-pass membrane protein</topology>
    </subcellularLocation>
</comment>
<evidence type="ECO:0000256" key="8">
    <source>
        <dbReference type="ARBA" id="ARBA00023136"/>
    </source>
</evidence>
<dbReference type="GO" id="GO:0016020">
    <property type="term" value="C:membrane"/>
    <property type="evidence" value="ECO:0007669"/>
    <property type="project" value="UniProtKB-SubCell"/>
</dbReference>
<evidence type="ECO:0000256" key="10">
    <source>
        <dbReference type="SAM" id="Phobius"/>
    </source>
</evidence>
<reference evidence="12" key="1">
    <citation type="submission" date="2020-07" db="EMBL/GenBank/DDBJ databases">
        <title>Genome sequence and genetic diversity analysis of an under-domesticated orphan crop, white fonio (Digitaria exilis).</title>
        <authorList>
            <person name="Bennetzen J.L."/>
            <person name="Chen S."/>
            <person name="Ma X."/>
            <person name="Wang X."/>
            <person name="Yssel A.E.J."/>
            <person name="Chaluvadi S.R."/>
            <person name="Johnson M."/>
            <person name="Gangashetty P."/>
            <person name="Hamidou F."/>
            <person name="Sanogo M.D."/>
            <person name="Zwaenepoel A."/>
            <person name="Wallace J."/>
            <person name="Van De Peer Y."/>
            <person name="Van Deynze A."/>
        </authorList>
    </citation>
    <scope>NUCLEOTIDE SEQUENCE</scope>
    <source>
        <tissue evidence="12">Leaves</tissue>
    </source>
</reference>
<evidence type="ECO:0000256" key="4">
    <source>
        <dbReference type="ARBA" id="ARBA00022692"/>
    </source>
</evidence>
<dbReference type="OrthoDB" id="66620at2759"/>
<dbReference type="GO" id="GO:0016887">
    <property type="term" value="F:ATP hydrolysis activity"/>
    <property type="evidence" value="ECO:0007669"/>
    <property type="project" value="InterPro"/>
</dbReference>
<feature type="region of interest" description="Disordered" evidence="9">
    <location>
        <begin position="63"/>
        <end position="84"/>
    </location>
</feature>
<evidence type="ECO:0000256" key="5">
    <source>
        <dbReference type="ARBA" id="ARBA00022741"/>
    </source>
</evidence>
<dbReference type="EMBL" id="JACEFO010001756">
    <property type="protein sequence ID" value="KAF8708849.1"/>
    <property type="molecule type" value="Genomic_DNA"/>
</dbReference>
<keyword evidence="5" id="KW-0547">Nucleotide-binding</keyword>
<dbReference type="Gene3D" id="3.40.50.300">
    <property type="entry name" value="P-loop containing nucleotide triphosphate hydrolases"/>
    <property type="match status" value="1"/>
</dbReference>
<sequence>MEAASSDQYRSSSSSASSPARRYYLPKPGALRRPISFEDSPDWDDIHLDDNIHLATAPSAPASISSSAYPSPSPSLQPGPSASGAAAASACRERKVAGATLVWKDLTVSSLSASTNRFSDRLVKSSNGYALPATLTVIMGPARSGKSTLLRAIAGRLTAAERMYGEVFVNGAKSRLPYGSYGYIDRDDVLIDSLTVREMLYFSALLQLPGFLSSKKSIVEDAIAAMSLGDHADKLIGGHCFMKRLPNGERRRVSIARELVMRPHVLFIDEPLYNLDSVSALLLMVTLKKLASTGCTIIFTMYQSSTEVFGLFDRISLLSNGNTLFFGETLACLQHFSNAGFPCPIMQSPSDHFLRAINTDFDRIIAMCKNLQDDQGDFSSVSMDTAVAIRTLEATYKQSADSVAVESMIAKLTEKEGPYLKSKGRASDATRIVVLTWRSLLIMSRDWKYYWSRLALYMFIALSTGTIFSDIGHSLSSVVVRVSAIFAFVSFFILLSVSGVPAHIDEVKIYCHEETNRHSGAMVFLLGHFLSSIPFLFLVSISSSLVFYYLIGLRNEFSFPMYFVITIFMCLLANEALMMIVAYIWLETYKCTLTLTFLYVIMMLVAGYFRVRDTLPYAVWTYPLSFMSFHTYAVQGLVENEYVGTSFAVGQIRSIPGVQAVRGSYNISSSANAKWVNLLALLVMAIGYRIALYILLRLNVRKHARRLGSWRSCWSSMHSSASVK</sequence>
<dbReference type="InterPro" id="IPR013525">
    <property type="entry name" value="ABC2_TM"/>
</dbReference>
<gene>
    <name evidence="12" type="ORF">HU200_030240</name>
</gene>
<comment type="similarity">
    <text evidence="2">Belongs to the ABC transporter superfamily. ABCG family. Eye pigment precursor importer (TC 3.A.1.204) subfamily.</text>
</comment>
<dbReference type="Pfam" id="PF00005">
    <property type="entry name" value="ABC_tran"/>
    <property type="match status" value="1"/>
</dbReference>
<feature type="transmembrane region" description="Helical" evidence="10">
    <location>
        <begin position="675"/>
        <end position="696"/>
    </location>
</feature>
<feature type="compositionally biased region" description="Low complexity" evidence="9">
    <location>
        <begin position="1"/>
        <end position="23"/>
    </location>
</feature>
<dbReference type="PROSITE" id="PS50893">
    <property type="entry name" value="ABC_TRANSPORTER_2"/>
    <property type="match status" value="1"/>
</dbReference>
<comment type="caution">
    <text evidence="12">The sequence shown here is derived from an EMBL/GenBank/DDBJ whole genome shotgun (WGS) entry which is preliminary data.</text>
</comment>
<keyword evidence="7 10" id="KW-1133">Transmembrane helix</keyword>
<dbReference type="AlphaFoldDB" id="A0A835BTG3"/>
<evidence type="ECO:0000313" key="12">
    <source>
        <dbReference type="EMBL" id="KAF8708849.1"/>
    </source>
</evidence>
<evidence type="ECO:0000259" key="11">
    <source>
        <dbReference type="PROSITE" id="PS50893"/>
    </source>
</evidence>
<dbReference type="PANTHER" id="PTHR48042">
    <property type="entry name" value="ABC TRANSPORTER G FAMILY MEMBER 11"/>
    <property type="match status" value="1"/>
</dbReference>
<evidence type="ECO:0000256" key="9">
    <source>
        <dbReference type="SAM" id="MobiDB-lite"/>
    </source>
</evidence>
<dbReference type="GO" id="GO:0005524">
    <property type="term" value="F:ATP binding"/>
    <property type="evidence" value="ECO:0007669"/>
    <property type="project" value="UniProtKB-KW"/>
</dbReference>
<dbReference type="InterPro" id="IPR003593">
    <property type="entry name" value="AAA+_ATPase"/>
</dbReference>
<feature type="transmembrane region" description="Helical" evidence="10">
    <location>
        <begin position="562"/>
        <end position="586"/>
    </location>
</feature>
<keyword evidence="8 10" id="KW-0472">Membrane</keyword>
<keyword evidence="4 10" id="KW-0812">Transmembrane</keyword>
<evidence type="ECO:0000256" key="2">
    <source>
        <dbReference type="ARBA" id="ARBA00005814"/>
    </source>
</evidence>
<feature type="transmembrane region" description="Helical" evidence="10">
    <location>
        <begin position="593"/>
        <end position="611"/>
    </location>
</feature>
<dbReference type="SUPFAM" id="SSF52540">
    <property type="entry name" value="P-loop containing nucleoside triphosphate hydrolases"/>
    <property type="match status" value="1"/>
</dbReference>
<dbReference type="Proteomes" id="UP000636709">
    <property type="component" value="Unassembled WGS sequence"/>
</dbReference>
<feature type="domain" description="ABC transporter" evidence="11">
    <location>
        <begin position="106"/>
        <end position="345"/>
    </location>
</feature>
<evidence type="ECO:0000256" key="3">
    <source>
        <dbReference type="ARBA" id="ARBA00022448"/>
    </source>
</evidence>
<protein>
    <recommendedName>
        <fullName evidence="11">ABC transporter domain-containing protein</fullName>
    </recommendedName>
</protein>
<evidence type="ECO:0000256" key="6">
    <source>
        <dbReference type="ARBA" id="ARBA00022840"/>
    </source>
</evidence>
<dbReference type="InterPro" id="IPR052215">
    <property type="entry name" value="Plant_ABCG"/>
</dbReference>
<dbReference type="CDD" id="cd03213">
    <property type="entry name" value="ABCG_EPDR"/>
    <property type="match status" value="1"/>
</dbReference>
<feature type="transmembrane region" description="Helical" evidence="10">
    <location>
        <begin position="478"/>
        <end position="500"/>
    </location>
</feature>
<dbReference type="PANTHER" id="PTHR48042:SF12">
    <property type="entry name" value="ABC TRANSPORTER G FAMILY MEMBER 3"/>
    <property type="match status" value="1"/>
</dbReference>
<dbReference type="InterPro" id="IPR027417">
    <property type="entry name" value="P-loop_NTPase"/>
</dbReference>